<dbReference type="Proteomes" id="UP000178935">
    <property type="component" value="Unassembled WGS sequence"/>
</dbReference>
<name>A0A1G2JKR6_9BACT</name>
<reference evidence="1 2" key="1">
    <citation type="journal article" date="2016" name="Nat. Commun.">
        <title>Thousands of microbial genomes shed light on interconnected biogeochemical processes in an aquifer system.</title>
        <authorList>
            <person name="Anantharaman K."/>
            <person name="Brown C.T."/>
            <person name="Hug L.A."/>
            <person name="Sharon I."/>
            <person name="Castelle C.J."/>
            <person name="Probst A.J."/>
            <person name="Thomas B.C."/>
            <person name="Singh A."/>
            <person name="Wilkins M.J."/>
            <person name="Karaoz U."/>
            <person name="Brodie E.L."/>
            <person name="Williams K.H."/>
            <person name="Hubbard S.S."/>
            <person name="Banfield J.F."/>
        </authorList>
    </citation>
    <scope>NUCLEOTIDE SEQUENCE [LARGE SCALE GENOMIC DNA]</scope>
</reference>
<organism evidence="1 2">
    <name type="scientific">Candidatus Staskawiczbacteria bacterium RIFOXYD1_FULL_32_13</name>
    <dbReference type="NCBI Taxonomy" id="1802234"/>
    <lineage>
        <taxon>Bacteria</taxon>
        <taxon>Candidatus Staskawicziibacteriota</taxon>
    </lineage>
</organism>
<evidence type="ECO:0000313" key="2">
    <source>
        <dbReference type="Proteomes" id="UP000178935"/>
    </source>
</evidence>
<proteinExistence type="predicted"/>
<dbReference type="EMBL" id="MHPU01000039">
    <property type="protein sequence ID" value="OGZ87719.1"/>
    <property type="molecule type" value="Genomic_DNA"/>
</dbReference>
<protein>
    <submittedName>
        <fullName evidence="1">Uncharacterized protein</fullName>
    </submittedName>
</protein>
<evidence type="ECO:0000313" key="1">
    <source>
        <dbReference type="EMBL" id="OGZ87719.1"/>
    </source>
</evidence>
<accession>A0A1G2JKR6</accession>
<dbReference type="AlphaFoldDB" id="A0A1G2JKR6"/>
<sequence>METNVVFRMTDLWEPRRDDWVCQGEVPAELGQEFRPNFFPIEQSGKSQEVVGIVGKLGKRTGASHARSMLTQKDRIPTELRGKTLVFPEHWYYTDGDNCVPTLIWAKPMVGEGPEDWQFYMDDFGFSAGDVLVLC</sequence>
<gene>
    <name evidence="1" type="ORF">A2561_03445</name>
</gene>
<comment type="caution">
    <text evidence="1">The sequence shown here is derived from an EMBL/GenBank/DDBJ whole genome shotgun (WGS) entry which is preliminary data.</text>
</comment>